<comment type="subcellular location">
    <subcellularLocation>
        <location evidence="1">Cell membrane</location>
        <topology evidence="1">Multi-pass membrane protein</topology>
    </subcellularLocation>
</comment>
<dbReference type="GeneID" id="89227910"/>
<evidence type="ECO:0000256" key="7">
    <source>
        <dbReference type="SAM" id="MobiDB-lite"/>
    </source>
</evidence>
<keyword evidence="5 8" id="KW-1133">Transmembrane helix</keyword>
<feature type="transmembrane region" description="Helical" evidence="8">
    <location>
        <begin position="100"/>
        <end position="125"/>
    </location>
</feature>
<evidence type="ECO:0000256" key="3">
    <source>
        <dbReference type="ARBA" id="ARBA00022692"/>
    </source>
</evidence>
<evidence type="ECO:0000256" key="6">
    <source>
        <dbReference type="ARBA" id="ARBA00023136"/>
    </source>
</evidence>
<gene>
    <name evidence="10" type="ORF">MsAm2_05020</name>
</gene>
<feature type="transmembrane region" description="Helical" evidence="8">
    <location>
        <begin position="154"/>
        <end position="172"/>
    </location>
</feature>
<evidence type="ECO:0000256" key="5">
    <source>
        <dbReference type="ARBA" id="ARBA00022989"/>
    </source>
</evidence>
<proteinExistence type="predicted"/>
<dbReference type="PANTHER" id="PTHR14969:SF62">
    <property type="entry name" value="DECAPRENYLPHOSPHORYL-5-PHOSPHORIBOSE PHOSPHATASE RV3807C-RELATED"/>
    <property type="match status" value="1"/>
</dbReference>
<dbReference type="InterPro" id="IPR036938">
    <property type="entry name" value="PAP2/HPO_sf"/>
</dbReference>
<feature type="transmembrane region" description="Helical" evidence="8">
    <location>
        <begin position="132"/>
        <end position="148"/>
    </location>
</feature>
<keyword evidence="4" id="KW-0378">Hydrolase</keyword>
<feature type="transmembrane region" description="Helical" evidence="8">
    <location>
        <begin position="58"/>
        <end position="80"/>
    </location>
</feature>
<dbReference type="InterPro" id="IPR000326">
    <property type="entry name" value="PAP2/HPO"/>
</dbReference>
<feature type="domain" description="Phosphatidic acid phosphatase type 2/haloperoxidase" evidence="9">
    <location>
        <begin position="59"/>
        <end position="169"/>
    </location>
</feature>
<dbReference type="GO" id="GO:0016787">
    <property type="term" value="F:hydrolase activity"/>
    <property type="evidence" value="ECO:0007669"/>
    <property type="project" value="UniProtKB-KW"/>
</dbReference>
<dbReference type="PANTHER" id="PTHR14969">
    <property type="entry name" value="SPHINGOSINE-1-PHOSPHATE PHOSPHOHYDROLASE"/>
    <property type="match status" value="1"/>
</dbReference>
<evidence type="ECO:0000259" key="9">
    <source>
        <dbReference type="SMART" id="SM00014"/>
    </source>
</evidence>
<protein>
    <recommendedName>
        <fullName evidence="9">Phosphatidic acid phosphatase type 2/haloperoxidase domain-containing protein</fullName>
    </recommendedName>
</protein>
<keyword evidence="3 8" id="KW-0812">Transmembrane</keyword>
<dbReference type="SUPFAM" id="SSF48317">
    <property type="entry name" value="Acid phosphatase/Vanadium-dependent haloperoxidase"/>
    <property type="match status" value="1"/>
</dbReference>
<keyword evidence="2" id="KW-1003">Cell membrane</keyword>
<evidence type="ECO:0000256" key="8">
    <source>
        <dbReference type="SAM" id="Phobius"/>
    </source>
</evidence>
<name>A0AA96V6B2_9EURY</name>
<dbReference type="RefSeq" id="WP_338098246.1">
    <property type="nucleotide sequence ID" value="NZ_CP131061.1"/>
</dbReference>
<dbReference type="Proteomes" id="UP001304970">
    <property type="component" value="Chromosome"/>
</dbReference>
<dbReference type="Pfam" id="PF01569">
    <property type="entry name" value="PAP2"/>
    <property type="match status" value="1"/>
</dbReference>
<evidence type="ECO:0000313" key="10">
    <source>
        <dbReference type="EMBL" id="WNY26726.1"/>
    </source>
</evidence>
<sequence length="215" mass="24596">MFEIIQSVDQSVILWIYNWGGTSFLDRLCVFLSYTGTLRLAAILLSVYFFMRKETRKYSYVIVFALLLSNLIVFLLKIYVDRPRPFVELNIPKSDILVYASPYMSFPSGHAASAFSTAVVMIWYFRKWTVPAVALAVIAAAARVYLMVHYPSDVIGGAIIGILFSAAVILIFERYWKVKTQKNSRHLIGEMKNPNDNDLDENNANLENKMEDKIE</sequence>
<reference evidence="10 11" key="1">
    <citation type="submission" date="2023-07" db="EMBL/GenBank/DDBJ databases">
        <title>Closed genome sequence of Methanosarcinaceae archaeon Am2.</title>
        <authorList>
            <person name="Poehlein A."/>
            <person name="Protasov E."/>
            <person name="Platt K."/>
            <person name="Reeh H."/>
            <person name="Daniel R."/>
            <person name="Brune A."/>
        </authorList>
    </citation>
    <scope>NUCLEOTIDE SEQUENCE [LARGE SCALE GENOMIC DNA]</scope>
    <source>
        <strain evidence="10 11">Am2</strain>
    </source>
</reference>
<accession>A0AA96V6B2</accession>
<keyword evidence="6 8" id="KW-0472">Membrane</keyword>
<evidence type="ECO:0000313" key="11">
    <source>
        <dbReference type="Proteomes" id="UP001304970"/>
    </source>
</evidence>
<dbReference type="AlphaFoldDB" id="A0AA96V6B2"/>
<dbReference type="EMBL" id="CP131061">
    <property type="protein sequence ID" value="WNY26726.1"/>
    <property type="molecule type" value="Genomic_DNA"/>
</dbReference>
<feature type="transmembrane region" description="Helical" evidence="8">
    <location>
        <begin position="31"/>
        <end position="51"/>
    </location>
</feature>
<evidence type="ECO:0000256" key="1">
    <source>
        <dbReference type="ARBA" id="ARBA00004651"/>
    </source>
</evidence>
<dbReference type="SMART" id="SM00014">
    <property type="entry name" value="acidPPc"/>
    <property type="match status" value="1"/>
</dbReference>
<organism evidence="10 11">
    <name type="scientific">Methanolapillus ohkumae</name>
    <dbReference type="NCBI Taxonomy" id="3028298"/>
    <lineage>
        <taxon>Archaea</taxon>
        <taxon>Methanobacteriati</taxon>
        <taxon>Methanobacteriota</taxon>
        <taxon>Stenosarchaea group</taxon>
        <taxon>Methanomicrobia</taxon>
        <taxon>Methanosarcinales</taxon>
        <taxon>Methanosarcinaceae</taxon>
        <taxon>Methanolapillus</taxon>
    </lineage>
</organism>
<evidence type="ECO:0000256" key="2">
    <source>
        <dbReference type="ARBA" id="ARBA00022475"/>
    </source>
</evidence>
<evidence type="ECO:0000256" key="4">
    <source>
        <dbReference type="ARBA" id="ARBA00022801"/>
    </source>
</evidence>
<feature type="region of interest" description="Disordered" evidence="7">
    <location>
        <begin position="189"/>
        <end position="215"/>
    </location>
</feature>
<dbReference type="Gene3D" id="1.20.144.10">
    <property type="entry name" value="Phosphatidic acid phosphatase type 2/haloperoxidase"/>
    <property type="match status" value="2"/>
</dbReference>
<keyword evidence="11" id="KW-1185">Reference proteome</keyword>
<dbReference type="GO" id="GO:0005886">
    <property type="term" value="C:plasma membrane"/>
    <property type="evidence" value="ECO:0007669"/>
    <property type="project" value="UniProtKB-SubCell"/>
</dbReference>